<evidence type="ECO:0000259" key="1">
    <source>
        <dbReference type="Pfam" id="PF05368"/>
    </source>
</evidence>
<dbReference type="PANTHER" id="PTHR43162">
    <property type="match status" value="1"/>
</dbReference>
<dbReference type="Pfam" id="PF05368">
    <property type="entry name" value="NmrA"/>
    <property type="match status" value="1"/>
</dbReference>
<protein>
    <recommendedName>
        <fullName evidence="1">NmrA-like domain-containing protein</fullName>
    </recommendedName>
</protein>
<dbReference type="InterPro" id="IPR036291">
    <property type="entry name" value="NAD(P)-bd_dom_sf"/>
</dbReference>
<name>A0ABP8UTY1_9ACTN</name>
<keyword evidence="3" id="KW-1185">Reference proteome</keyword>
<dbReference type="PANTHER" id="PTHR43162:SF1">
    <property type="entry name" value="PRESTALK A DIFFERENTIATION PROTEIN A"/>
    <property type="match status" value="1"/>
</dbReference>
<evidence type="ECO:0000313" key="2">
    <source>
        <dbReference type="EMBL" id="GAA4639287.1"/>
    </source>
</evidence>
<dbReference type="Gene3D" id="3.90.25.10">
    <property type="entry name" value="UDP-galactose 4-epimerase, domain 1"/>
    <property type="match status" value="1"/>
</dbReference>
<dbReference type="Gene3D" id="3.40.50.720">
    <property type="entry name" value="NAD(P)-binding Rossmann-like Domain"/>
    <property type="match status" value="1"/>
</dbReference>
<proteinExistence type="predicted"/>
<gene>
    <name evidence="2" type="ORF">GCM10023196_100340</name>
</gene>
<reference evidence="3" key="1">
    <citation type="journal article" date="2019" name="Int. J. Syst. Evol. Microbiol.">
        <title>The Global Catalogue of Microorganisms (GCM) 10K type strain sequencing project: providing services to taxonomists for standard genome sequencing and annotation.</title>
        <authorList>
            <consortium name="The Broad Institute Genomics Platform"/>
            <consortium name="The Broad Institute Genome Sequencing Center for Infectious Disease"/>
            <person name="Wu L."/>
            <person name="Ma J."/>
        </authorList>
    </citation>
    <scope>NUCLEOTIDE SEQUENCE [LARGE SCALE GENOMIC DNA]</scope>
    <source>
        <strain evidence="3">JCM 17939</strain>
    </source>
</reference>
<dbReference type="SUPFAM" id="SSF51735">
    <property type="entry name" value="NAD(P)-binding Rossmann-fold domains"/>
    <property type="match status" value="1"/>
</dbReference>
<evidence type="ECO:0000313" key="3">
    <source>
        <dbReference type="Proteomes" id="UP001501442"/>
    </source>
</evidence>
<organism evidence="2 3">
    <name type="scientific">Actinoallomurus vinaceus</name>
    <dbReference type="NCBI Taxonomy" id="1080074"/>
    <lineage>
        <taxon>Bacteria</taxon>
        <taxon>Bacillati</taxon>
        <taxon>Actinomycetota</taxon>
        <taxon>Actinomycetes</taxon>
        <taxon>Streptosporangiales</taxon>
        <taxon>Thermomonosporaceae</taxon>
        <taxon>Actinoallomurus</taxon>
    </lineage>
</organism>
<dbReference type="EMBL" id="BAABHK010000026">
    <property type="protein sequence ID" value="GAA4639287.1"/>
    <property type="molecule type" value="Genomic_DNA"/>
</dbReference>
<sequence length="295" mass="32553">MARHILITGATGKTGASAAATLLAHGHHVRALVHRTDERSDRLAAAGAEVVVGDLLDLDAVTRAAKGIDAIYLTYPIAPGLIEATATLLQAAEENGVGAIVNMSQISARRDAASNAARQHWIAERLLDHFSGTVTHIRPTFFAEWLINFWDETTGELRLPFADARHAPIAAEDQGRVIAAILEDPQPHAGKIYPLYGPVELDHHQIAEAMTHTLGRQVTYVPIEIEEFRSELEQRGLDPHFVQHLINVAVDYRNGIFAGTNDTVRTLTGVEPLTVEAFIERNKQYYDGRERWNNR</sequence>
<dbReference type="Proteomes" id="UP001501442">
    <property type="component" value="Unassembled WGS sequence"/>
</dbReference>
<comment type="caution">
    <text evidence="2">The sequence shown here is derived from an EMBL/GenBank/DDBJ whole genome shotgun (WGS) entry which is preliminary data.</text>
</comment>
<dbReference type="RefSeq" id="WP_345442804.1">
    <property type="nucleotide sequence ID" value="NZ_BAABHK010000026.1"/>
</dbReference>
<dbReference type="InterPro" id="IPR008030">
    <property type="entry name" value="NmrA-like"/>
</dbReference>
<dbReference type="InterPro" id="IPR051604">
    <property type="entry name" value="Ergot_Alk_Oxidoreductase"/>
</dbReference>
<accession>A0ABP8UTY1</accession>
<feature type="domain" description="NmrA-like" evidence="1">
    <location>
        <begin position="3"/>
        <end position="232"/>
    </location>
</feature>